<evidence type="ECO:0000256" key="1">
    <source>
        <dbReference type="SAM" id="MobiDB-lite"/>
    </source>
</evidence>
<dbReference type="AlphaFoldDB" id="A0A1Y2LLL5"/>
<keyword evidence="3" id="KW-1185">Reference proteome</keyword>
<accession>A0A1Y2LLL5</accession>
<protein>
    <submittedName>
        <fullName evidence="2">Uncharacterized protein</fullName>
    </submittedName>
</protein>
<organism evidence="2 3">
    <name type="scientific">Epicoccum nigrum</name>
    <name type="common">Soil fungus</name>
    <name type="synonym">Epicoccum purpurascens</name>
    <dbReference type="NCBI Taxonomy" id="105696"/>
    <lineage>
        <taxon>Eukaryota</taxon>
        <taxon>Fungi</taxon>
        <taxon>Dikarya</taxon>
        <taxon>Ascomycota</taxon>
        <taxon>Pezizomycotina</taxon>
        <taxon>Dothideomycetes</taxon>
        <taxon>Pleosporomycetidae</taxon>
        <taxon>Pleosporales</taxon>
        <taxon>Pleosporineae</taxon>
        <taxon>Didymellaceae</taxon>
        <taxon>Epicoccum</taxon>
    </lineage>
</organism>
<evidence type="ECO:0000313" key="3">
    <source>
        <dbReference type="Proteomes" id="UP000193240"/>
    </source>
</evidence>
<name>A0A1Y2LLL5_EPING</name>
<dbReference type="InParanoid" id="A0A1Y2LLL5"/>
<feature type="region of interest" description="Disordered" evidence="1">
    <location>
        <begin position="1"/>
        <end position="129"/>
    </location>
</feature>
<proteinExistence type="predicted"/>
<feature type="compositionally biased region" description="Polar residues" evidence="1">
    <location>
        <begin position="76"/>
        <end position="89"/>
    </location>
</feature>
<feature type="compositionally biased region" description="Basic and acidic residues" evidence="1">
    <location>
        <begin position="9"/>
        <end position="27"/>
    </location>
</feature>
<feature type="compositionally biased region" description="Polar residues" evidence="1">
    <location>
        <begin position="45"/>
        <end position="61"/>
    </location>
</feature>
<reference evidence="2 3" key="1">
    <citation type="journal article" date="2017" name="Genome Announc.">
        <title>Genome sequence of the saprophytic ascomycete Epicoccum nigrum ICMP 19927 strain isolated from New Zealand.</title>
        <authorList>
            <person name="Fokin M."/>
            <person name="Fleetwood D."/>
            <person name="Weir B.S."/>
            <person name="Villas-Boas S.G."/>
        </authorList>
    </citation>
    <scope>NUCLEOTIDE SEQUENCE [LARGE SCALE GENOMIC DNA]</scope>
    <source>
        <strain evidence="2 3">ICMP 19927</strain>
    </source>
</reference>
<sequence>MADLLPKFKVTDPHSHAESPQDSRDIGKLSNKGEGTNGRLAASVRSPTSPSGQSSDVPNGTGSDGRISSEAAIDPLSQQILKRTNTSPARQKLRVQGTDPQLLHDATPDKTQSGETPRDLSAGARTDKR</sequence>
<dbReference type="EMBL" id="KZ107856">
    <property type="protein sequence ID" value="OSS44873.1"/>
    <property type="molecule type" value="Genomic_DNA"/>
</dbReference>
<dbReference type="Proteomes" id="UP000193240">
    <property type="component" value="Unassembled WGS sequence"/>
</dbReference>
<gene>
    <name evidence="2" type="ORF">B5807_10687</name>
</gene>
<evidence type="ECO:0000313" key="2">
    <source>
        <dbReference type="EMBL" id="OSS44873.1"/>
    </source>
</evidence>